<accession>A0AA86Q6H5</accession>
<comment type="caution">
    <text evidence="1">The sequence shown here is derived from an EMBL/GenBank/DDBJ whole genome shotgun (WGS) entry which is preliminary data.</text>
</comment>
<evidence type="ECO:0000313" key="3">
    <source>
        <dbReference type="Proteomes" id="UP001642409"/>
    </source>
</evidence>
<sequence length="131" mass="15733">MSYYQRITPQQSPINSYKIDTHIEDTYTKEIINQKRIIDLLQDEFLINYKVIEASQQLVQQLSSRIKENNYFDVLLICVFTLQSMTTDFSPDLEKFLQMSGSNTKLDQFKWLQLRLAEMINFQFYVELKRE</sequence>
<reference evidence="1" key="1">
    <citation type="submission" date="2023-06" db="EMBL/GenBank/DDBJ databases">
        <authorList>
            <person name="Kurt Z."/>
        </authorList>
    </citation>
    <scope>NUCLEOTIDE SEQUENCE</scope>
</reference>
<reference evidence="2 3" key="2">
    <citation type="submission" date="2024-07" db="EMBL/GenBank/DDBJ databases">
        <authorList>
            <person name="Akdeniz Z."/>
        </authorList>
    </citation>
    <scope>NUCLEOTIDE SEQUENCE [LARGE SCALE GENOMIC DNA]</scope>
</reference>
<evidence type="ECO:0000313" key="2">
    <source>
        <dbReference type="EMBL" id="CAL6108717.1"/>
    </source>
</evidence>
<keyword evidence="3" id="KW-1185">Reference proteome</keyword>
<dbReference type="Proteomes" id="UP001642409">
    <property type="component" value="Unassembled WGS sequence"/>
</dbReference>
<dbReference type="AlphaFoldDB" id="A0AA86Q6H5"/>
<protein>
    <submittedName>
        <fullName evidence="2">Hypothetical_protein</fullName>
    </submittedName>
</protein>
<dbReference type="EMBL" id="CATOUU010000768">
    <property type="protein sequence ID" value="CAI9946910.1"/>
    <property type="molecule type" value="Genomic_DNA"/>
</dbReference>
<proteinExistence type="predicted"/>
<name>A0AA86Q6H5_9EUKA</name>
<gene>
    <name evidence="1" type="ORF">HINF_LOCUS34555</name>
    <name evidence="2" type="ORF">HINF_LOCUS75100</name>
</gene>
<organism evidence="1">
    <name type="scientific">Hexamita inflata</name>
    <dbReference type="NCBI Taxonomy" id="28002"/>
    <lineage>
        <taxon>Eukaryota</taxon>
        <taxon>Metamonada</taxon>
        <taxon>Diplomonadida</taxon>
        <taxon>Hexamitidae</taxon>
        <taxon>Hexamitinae</taxon>
        <taxon>Hexamita</taxon>
    </lineage>
</organism>
<dbReference type="EMBL" id="CAXDID020000656">
    <property type="protein sequence ID" value="CAL6108717.1"/>
    <property type="molecule type" value="Genomic_DNA"/>
</dbReference>
<evidence type="ECO:0000313" key="1">
    <source>
        <dbReference type="EMBL" id="CAI9946910.1"/>
    </source>
</evidence>